<keyword evidence="2 7" id="KW-1003">Cell membrane</keyword>
<dbReference type="InterPro" id="IPR001640">
    <property type="entry name" value="Lgt"/>
</dbReference>
<comment type="caution">
    <text evidence="8">The sequence shown here is derived from an EMBL/GenBank/DDBJ whole genome shotgun (WGS) entry which is preliminary data.</text>
</comment>
<evidence type="ECO:0000313" key="11">
    <source>
        <dbReference type="Proteomes" id="UP000294641"/>
    </source>
</evidence>
<dbReference type="UniPathway" id="UPA00664"/>
<keyword evidence="11" id="KW-1185">Reference proteome</keyword>
<dbReference type="RefSeq" id="WP_109348425.1">
    <property type="nucleotide sequence ID" value="NZ_BJUE01000044.1"/>
</dbReference>
<evidence type="ECO:0000256" key="6">
    <source>
        <dbReference type="ARBA" id="ARBA00023136"/>
    </source>
</evidence>
<dbReference type="GO" id="GO:0042158">
    <property type="term" value="P:lipoprotein biosynthetic process"/>
    <property type="evidence" value="ECO:0007669"/>
    <property type="project" value="UniProtKB-UniRule"/>
</dbReference>
<dbReference type="EC" id="2.5.1.145" evidence="7"/>
<evidence type="ECO:0000256" key="5">
    <source>
        <dbReference type="ARBA" id="ARBA00022989"/>
    </source>
</evidence>
<feature type="binding site" evidence="7">
    <location>
        <position position="137"/>
    </location>
    <ligand>
        <name>a 1,2-diacyl-sn-glycero-3-phospho-(1'-sn-glycerol)</name>
        <dbReference type="ChEBI" id="CHEBI:64716"/>
    </ligand>
</feature>
<dbReference type="Pfam" id="PF01790">
    <property type="entry name" value="LGT"/>
    <property type="match status" value="1"/>
</dbReference>
<proteinExistence type="inferred from homology"/>
<comment type="function">
    <text evidence="7">Catalyzes the transfer of the diacylglyceryl group from phosphatidylglycerol to the sulfhydryl group of the N-terminal cysteine of a prolipoprotein, the first step in the formation of mature lipoproteins.</text>
</comment>
<dbReference type="OrthoDB" id="871140at2"/>
<feature type="transmembrane region" description="Helical" evidence="7">
    <location>
        <begin position="118"/>
        <end position="136"/>
    </location>
</feature>
<comment type="subcellular location">
    <subcellularLocation>
        <location evidence="7">Cell membrane</location>
        <topology evidence="7">Multi-pass membrane protein</topology>
    </subcellularLocation>
</comment>
<evidence type="ECO:0000256" key="3">
    <source>
        <dbReference type="ARBA" id="ARBA00022679"/>
    </source>
</evidence>
<dbReference type="Proteomes" id="UP000294641">
    <property type="component" value="Unassembled WGS sequence"/>
</dbReference>
<evidence type="ECO:0000256" key="4">
    <source>
        <dbReference type="ARBA" id="ARBA00022692"/>
    </source>
</evidence>
<sequence length="269" mass="31035">MDLLLLDINPIALKIGFLKVTWYGIIIASGIIIAYLIGQREMKKRGFEEDFLTDLLIWAVPIAIICARIYYVIFEWGYYKEHPGQIIQIWQGGIAIHGALIGGALTVYFFCKRRGVNFWKVADILAPSIIIGQIIGRWGNFMNQEAYGGVVERSFLESLYIPDWIIEQMNVGGFYHHPTFLYESLWNVVGLIVLLLLRKANLLRGEIFLVYIMWYSFGRYFVEGLRTDSLYIGPLRMAQLISLVALVVAAIVLIYRRRKSLKLPRYKDE</sequence>
<comment type="similarity">
    <text evidence="1 7">Belongs to the Lgt family.</text>
</comment>
<feature type="transmembrane region" description="Helical" evidence="7">
    <location>
        <begin position="237"/>
        <end position="255"/>
    </location>
</feature>
<dbReference type="NCBIfam" id="TIGR00544">
    <property type="entry name" value="lgt"/>
    <property type="match status" value="1"/>
</dbReference>
<feature type="transmembrane region" description="Helical" evidence="7">
    <location>
        <begin position="20"/>
        <end position="39"/>
    </location>
</feature>
<dbReference type="Proteomes" id="UP000254330">
    <property type="component" value="Unassembled WGS sequence"/>
</dbReference>
<dbReference type="AlphaFoldDB" id="A0A2U3AGW5"/>
<dbReference type="EMBL" id="SNZG01000002">
    <property type="protein sequence ID" value="TDR43353.1"/>
    <property type="molecule type" value="Genomic_DNA"/>
</dbReference>
<evidence type="ECO:0000313" key="10">
    <source>
        <dbReference type="Proteomes" id="UP000254330"/>
    </source>
</evidence>
<dbReference type="HAMAP" id="MF_01147">
    <property type="entry name" value="Lgt"/>
    <property type="match status" value="1"/>
</dbReference>
<evidence type="ECO:0000313" key="8">
    <source>
        <dbReference type="EMBL" id="STX10606.1"/>
    </source>
</evidence>
<evidence type="ECO:0000256" key="1">
    <source>
        <dbReference type="ARBA" id="ARBA00007150"/>
    </source>
</evidence>
<reference evidence="9 11" key="2">
    <citation type="submission" date="2019-03" db="EMBL/GenBank/DDBJ databases">
        <title>Genomic Encyclopedia of Type Strains, Phase IV (KMG-IV): sequencing the most valuable type-strain genomes for metagenomic binning, comparative biology and taxonomic classification.</title>
        <authorList>
            <person name="Goeker M."/>
        </authorList>
    </citation>
    <scope>NUCLEOTIDE SEQUENCE [LARGE SCALE GENOMIC DNA]</scope>
    <source>
        <strain evidence="9 11">DSM 20580</strain>
    </source>
</reference>
<protein>
    <recommendedName>
        <fullName evidence="7">Phosphatidylglycerol--prolipoprotein diacylglyceryl transferase</fullName>
        <ecNumber evidence="7">2.5.1.145</ecNumber>
    </recommendedName>
</protein>
<keyword evidence="8" id="KW-0449">Lipoprotein</keyword>
<feature type="transmembrane region" description="Helical" evidence="7">
    <location>
        <begin position="179"/>
        <end position="197"/>
    </location>
</feature>
<evidence type="ECO:0000313" key="9">
    <source>
        <dbReference type="EMBL" id="TDR43353.1"/>
    </source>
</evidence>
<dbReference type="PANTHER" id="PTHR30589:SF0">
    <property type="entry name" value="PHOSPHATIDYLGLYCEROL--PROLIPOPROTEIN DIACYLGLYCERYL TRANSFERASE"/>
    <property type="match status" value="1"/>
</dbReference>
<accession>A0A2U3AGW5</accession>
<organism evidence="8 10">
    <name type="scientific">Kurthia zopfii</name>
    <dbReference type="NCBI Taxonomy" id="1650"/>
    <lineage>
        <taxon>Bacteria</taxon>
        <taxon>Bacillati</taxon>
        <taxon>Bacillota</taxon>
        <taxon>Bacilli</taxon>
        <taxon>Bacillales</taxon>
        <taxon>Caryophanaceae</taxon>
        <taxon>Kurthia</taxon>
    </lineage>
</organism>
<comment type="pathway">
    <text evidence="7">Protein modification; lipoprotein biosynthesis (diacylglyceryl transfer).</text>
</comment>
<keyword evidence="8" id="KW-0328">Glycosyltransferase</keyword>
<feature type="transmembrane region" description="Helical" evidence="7">
    <location>
        <begin position="51"/>
        <end position="74"/>
    </location>
</feature>
<comment type="catalytic activity">
    <reaction evidence="7">
        <text>L-cysteinyl-[prolipoprotein] + a 1,2-diacyl-sn-glycero-3-phospho-(1'-sn-glycerol) = an S-1,2-diacyl-sn-glyceryl-L-cysteinyl-[prolipoprotein] + sn-glycerol 1-phosphate + H(+)</text>
        <dbReference type="Rhea" id="RHEA:56712"/>
        <dbReference type="Rhea" id="RHEA-COMP:14679"/>
        <dbReference type="Rhea" id="RHEA-COMP:14680"/>
        <dbReference type="ChEBI" id="CHEBI:15378"/>
        <dbReference type="ChEBI" id="CHEBI:29950"/>
        <dbReference type="ChEBI" id="CHEBI:57685"/>
        <dbReference type="ChEBI" id="CHEBI:64716"/>
        <dbReference type="ChEBI" id="CHEBI:140658"/>
        <dbReference type="EC" id="2.5.1.145"/>
    </reaction>
</comment>
<keyword evidence="3 7" id="KW-0808">Transferase</keyword>
<keyword evidence="6 7" id="KW-0472">Membrane</keyword>
<dbReference type="GO" id="GO:0008961">
    <property type="term" value="F:phosphatidylglycerol-prolipoprotein diacylglyceryl transferase activity"/>
    <property type="evidence" value="ECO:0007669"/>
    <property type="project" value="UniProtKB-UniRule"/>
</dbReference>
<feature type="transmembrane region" description="Helical" evidence="7">
    <location>
        <begin position="86"/>
        <end position="111"/>
    </location>
</feature>
<dbReference type="GO" id="GO:0005886">
    <property type="term" value="C:plasma membrane"/>
    <property type="evidence" value="ECO:0007669"/>
    <property type="project" value="UniProtKB-SubCell"/>
</dbReference>
<reference evidence="8 10" key="1">
    <citation type="submission" date="2018-06" db="EMBL/GenBank/DDBJ databases">
        <authorList>
            <consortium name="Pathogen Informatics"/>
            <person name="Doyle S."/>
        </authorList>
    </citation>
    <scope>NUCLEOTIDE SEQUENCE [LARGE SCALE GENOMIC DNA]</scope>
    <source>
        <strain evidence="8 10">NCTC10597</strain>
    </source>
</reference>
<keyword evidence="5 7" id="KW-1133">Transmembrane helix</keyword>
<keyword evidence="4 7" id="KW-0812">Transmembrane</keyword>
<name>A0A2U3AGW5_9BACL</name>
<dbReference type="EMBL" id="UGNP01000001">
    <property type="protein sequence ID" value="STX10606.1"/>
    <property type="molecule type" value="Genomic_DNA"/>
</dbReference>
<evidence type="ECO:0000256" key="2">
    <source>
        <dbReference type="ARBA" id="ARBA00022475"/>
    </source>
</evidence>
<gene>
    <name evidence="7 8" type="primary">lgt</name>
    <name evidence="9" type="ORF">DFR61_10233</name>
    <name evidence="8" type="ORF">NCTC10597_02355</name>
</gene>
<dbReference type="PROSITE" id="PS01311">
    <property type="entry name" value="LGT"/>
    <property type="match status" value="1"/>
</dbReference>
<feature type="transmembrane region" description="Helical" evidence="7">
    <location>
        <begin position="202"/>
        <end position="222"/>
    </location>
</feature>
<dbReference type="PANTHER" id="PTHR30589">
    <property type="entry name" value="PROLIPOPROTEIN DIACYLGLYCERYL TRANSFERASE"/>
    <property type="match status" value="1"/>
</dbReference>
<evidence type="ECO:0000256" key="7">
    <source>
        <dbReference type="HAMAP-Rule" id="MF_01147"/>
    </source>
</evidence>